<keyword evidence="1" id="KW-0175">Coiled coil</keyword>
<sequence length="353" mass="40254">MDSINLLAREDEFKKLNKQLEKKSESLMKQIELVLQKPDSYSEFTTTTKKHSCDMQKQLTQTHAHNETRNVKSRSKISKSISEQQVSRLMDADGSNNDLNNGPQQITVASNSVRTVCDCCNVKSNDMEFLYAFVCVHVKDKLLPQSYAKDNITVEKVCKFLSSKIKLLQEQIDKLQSTISGKKTQCEAHLTRLADLENERMSLLNKNSNLRTASLEMKAKCHSLQNRLEEKDKLYKEQRSVADAASNELKKFKTKVVGLEARCASHEDVIDNLKQQIETLKINEKELRDSTRNLSSASQAKISKLEAHVSAQNKQLDRQTRLISNLRRQISLMSTSGALKVLEQEYCKLLDEI</sequence>
<organism evidence="2 3">
    <name type="scientific">Bombyx mori</name>
    <name type="common">Silk moth</name>
    <dbReference type="NCBI Taxonomy" id="7091"/>
    <lineage>
        <taxon>Eukaryota</taxon>
        <taxon>Metazoa</taxon>
        <taxon>Ecdysozoa</taxon>
        <taxon>Arthropoda</taxon>
        <taxon>Hexapoda</taxon>
        <taxon>Insecta</taxon>
        <taxon>Pterygota</taxon>
        <taxon>Neoptera</taxon>
        <taxon>Endopterygota</taxon>
        <taxon>Lepidoptera</taxon>
        <taxon>Glossata</taxon>
        <taxon>Ditrysia</taxon>
        <taxon>Bombycoidea</taxon>
        <taxon>Bombycidae</taxon>
        <taxon>Bombycinae</taxon>
        <taxon>Bombyx</taxon>
    </lineage>
</organism>
<evidence type="ECO:0000313" key="3">
    <source>
        <dbReference type="Proteomes" id="UP000005204"/>
    </source>
</evidence>
<dbReference type="SUPFAM" id="SSF57997">
    <property type="entry name" value="Tropomyosin"/>
    <property type="match status" value="1"/>
</dbReference>
<proteinExistence type="predicted"/>
<evidence type="ECO:0000256" key="1">
    <source>
        <dbReference type="SAM" id="Coils"/>
    </source>
</evidence>
<name>A0A8R2G7W9_BOMMO</name>
<accession>A0A8R2G7W9</accession>
<reference evidence="3" key="1">
    <citation type="journal article" date="2008" name="Insect Biochem. Mol. Biol.">
        <title>The genome of a lepidopteran model insect, the silkworm Bombyx mori.</title>
        <authorList>
            <consortium name="International Silkworm Genome Consortium"/>
        </authorList>
    </citation>
    <scope>NUCLEOTIDE SEQUENCE [LARGE SCALE GENOMIC DNA]</scope>
    <source>
        <strain evidence="3">p50T</strain>
    </source>
</reference>
<dbReference type="GeneID" id="101746326"/>
<dbReference type="OrthoDB" id="269872at2759"/>
<protein>
    <recommendedName>
        <fullName evidence="4">Testis-expressed sequence 9 protein</fullName>
    </recommendedName>
</protein>
<reference evidence="2" key="2">
    <citation type="submission" date="2022-06" db="UniProtKB">
        <authorList>
            <consortium name="EnsemblMetazoa"/>
        </authorList>
    </citation>
    <scope>IDENTIFICATION</scope>
    <source>
        <strain evidence="2">p50T (Dazao)</strain>
    </source>
</reference>
<dbReference type="Gene3D" id="1.10.287.1490">
    <property type="match status" value="1"/>
</dbReference>
<feature type="coiled-coil region" evidence="1">
    <location>
        <begin position="10"/>
        <end position="37"/>
    </location>
</feature>
<dbReference type="KEGG" id="bmor:101746326"/>
<dbReference type="EnsemblMetazoa" id="XM_012689438.3">
    <property type="protein sequence ID" value="XP_012544892.1"/>
    <property type="gene ID" value="LOC101746326"/>
</dbReference>
<dbReference type="RefSeq" id="XP_012544892.1">
    <property type="nucleotide sequence ID" value="XM_012689438.4"/>
</dbReference>
<evidence type="ECO:0008006" key="4">
    <source>
        <dbReference type="Google" id="ProtNLM"/>
    </source>
</evidence>
<feature type="coiled-coil region" evidence="1">
    <location>
        <begin position="158"/>
        <end position="329"/>
    </location>
</feature>
<dbReference type="Proteomes" id="UP000005204">
    <property type="component" value="Unassembled WGS sequence"/>
</dbReference>
<dbReference type="AlphaFoldDB" id="A0A8R2G7W9"/>
<keyword evidence="3" id="KW-1185">Reference proteome</keyword>
<evidence type="ECO:0000313" key="2">
    <source>
        <dbReference type="EnsemblMetazoa" id="XP_012544892.1"/>
    </source>
</evidence>